<keyword evidence="8 10" id="KW-0120">Carbon dioxide fixation</keyword>
<dbReference type="Pfam" id="PF00311">
    <property type="entry name" value="PEPcase"/>
    <property type="match status" value="1"/>
</dbReference>
<reference evidence="14 15" key="1">
    <citation type="submission" date="2021-07" db="EMBL/GenBank/DDBJ databases">
        <title>Thermus aquaticus gen. n. and sp. n., a nonsporulating extreme thermophile.</title>
        <authorList>
            <person name="Hu C.-J."/>
            <person name="Li W.-J."/>
            <person name="Xian W.-D."/>
        </authorList>
    </citation>
    <scope>NUCLEOTIDE SEQUENCE [LARGE SCALE GENOMIC DNA]</scope>
    <source>
        <strain evidence="14 15">SYSU G05001</strain>
    </source>
</reference>
<dbReference type="PROSITE" id="PS00781">
    <property type="entry name" value="PEPCASE_1"/>
    <property type="match status" value="1"/>
</dbReference>
<comment type="similarity">
    <text evidence="3 10">Belongs to the PEPCase type 1 family.</text>
</comment>
<evidence type="ECO:0000313" key="14">
    <source>
        <dbReference type="EMBL" id="MBW6394953.1"/>
    </source>
</evidence>
<comment type="caution">
    <text evidence="14">The sequence shown here is derived from an EMBL/GenBank/DDBJ whole genome shotgun (WGS) entry which is preliminary data.</text>
</comment>
<organism evidence="14 15">
    <name type="scientific">Thermus brevis</name>
    <dbReference type="NCBI Taxonomy" id="2862456"/>
    <lineage>
        <taxon>Bacteria</taxon>
        <taxon>Thermotogati</taxon>
        <taxon>Deinococcota</taxon>
        <taxon>Deinococci</taxon>
        <taxon>Thermales</taxon>
        <taxon>Thermaceae</taxon>
        <taxon>Thermus</taxon>
    </lineage>
</organism>
<feature type="active site" evidence="10 11">
    <location>
        <position position="152"/>
    </location>
</feature>
<evidence type="ECO:0000256" key="12">
    <source>
        <dbReference type="PROSITE-ProRule" id="PRU10112"/>
    </source>
</evidence>
<feature type="active site" evidence="10 12">
    <location>
        <position position="538"/>
    </location>
</feature>
<dbReference type="EMBL" id="JAHXRS010000011">
    <property type="protein sequence ID" value="MBW6394953.1"/>
    <property type="molecule type" value="Genomic_DNA"/>
</dbReference>
<accession>A0ABS6ZY48</accession>
<dbReference type="GO" id="GO:0008964">
    <property type="term" value="F:phosphoenolpyruvate carboxylase activity"/>
    <property type="evidence" value="ECO:0007669"/>
    <property type="project" value="UniProtKB-EC"/>
</dbReference>
<proteinExistence type="inferred from homology"/>
<dbReference type="EC" id="4.1.1.31" evidence="4 10"/>
<gene>
    <name evidence="10" type="primary">ppc</name>
    <name evidence="14" type="ORF">KZX47_07305</name>
</gene>
<keyword evidence="15" id="KW-1185">Reference proteome</keyword>
<name>A0ABS6ZY48_9DEIN</name>
<keyword evidence="7 10" id="KW-0456">Lyase</keyword>
<evidence type="ECO:0000256" key="9">
    <source>
        <dbReference type="ARBA" id="ARBA00048995"/>
    </source>
</evidence>
<feature type="coiled-coil region" evidence="13">
    <location>
        <begin position="158"/>
        <end position="185"/>
    </location>
</feature>
<dbReference type="InterPro" id="IPR018129">
    <property type="entry name" value="PEP_COase_Lys_AS"/>
</dbReference>
<dbReference type="PANTHER" id="PTHR30523">
    <property type="entry name" value="PHOSPHOENOLPYRUVATE CARBOXYLASE"/>
    <property type="match status" value="1"/>
</dbReference>
<comment type="function">
    <text evidence="2 10">Forms oxaloacetate, a four-carbon dicarboxylic acid source for the tricarboxylic acid cycle.</text>
</comment>
<comment type="catalytic activity">
    <reaction evidence="9 10">
        <text>oxaloacetate + phosphate = phosphoenolpyruvate + hydrogencarbonate</text>
        <dbReference type="Rhea" id="RHEA:28370"/>
        <dbReference type="ChEBI" id="CHEBI:16452"/>
        <dbReference type="ChEBI" id="CHEBI:17544"/>
        <dbReference type="ChEBI" id="CHEBI:43474"/>
        <dbReference type="ChEBI" id="CHEBI:58702"/>
        <dbReference type="EC" id="4.1.1.31"/>
    </reaction>
</comment>
<evidence type="ECO:0000256" key="11">
    <source>
        <dbReference type="PROSITE-ProRule" id="PRU10111"/>
    </source>
</evidence>
<dbReference type="InterPro" id="IPR015813">
    <property type="entry name" value="Pyrv/PenolPyrv_kinase-like_dom"/>
</dbReference>
<dbReference type="Proteomes" id="UP000724268">
    <property type="component" value="Unassembled WGS sequence"/>
</dbReference>
<evidence type="ECO:0000256" key="1">
    <source>
        <dbReference type="ARBA" id="ARBA00001946"/>
    </source>
</evidence>
<evidence type="ECO:0000256" key="6">
    <source>
        <dbReference type="ARBA" id="ARBA00022842"/>
    </source>
</evidence>
<evidence type="ECO:0000256" key="2">
    <source>
        <dbReference type="ARBA" id="ARBA00003670"/>
    </source>
</evidence>
<dbReference type="InterPro" id="IPR021135">
    <property type="entry name" value="PEP_COase"/>
</dbReference>
<comment type="cofactor">
    <cofactor evidence="1 10">
        <name>Mg(2+)</name>
        <dbReference type="ChEBI" id="CHEBI:18420"/>
    </cofactor>
</comment>
<protein>
    <recommendedName>
        <fullName evidence="5 10">Phosphoenolpyruvate carboxylase</fullName>
        <shortName evidence="10">PEPC</shortName>
        <shortName evidence="10">PEPCase</shortName>
        <ecNumber evidence="4 10">4.1.1.31</ecNumber>
    </recommendedName>
</protein>
<evidence type="ECO:0000256" key="5">
    <source>
        <dbReference type="ARBA" id="ARBA00022419"/>
    </source>
</evidence>
<dbReference type="InterPro" id="IPR033129">
    <property type="entry name" value="PEPCASE_His_AS"/>
</dbReference>
<evidence type="ECO:0000256" key="13">
    <source>
        <dbReference type="SAM" id="Coils"/>
    </source>
</evidence>
<evidence type="ECO:0000256" key="8">
    <source>
        <dbReference type="ARBA" id="ARBA00023300"/>
    </source>
</evidence>
<comment type="subunit">
    <text evidence="10">Homotetramer.</text>
</comment>
<dbReference type="HAMAP" id="MF_00595">
    <property type="entry name" value="PEPcase_type1"/>
    <property type="match status" value="1"/>
</dbReference>
<sequence>MGGAVKPAREDTFDLLRAEVDLLGRLLGEVIRAVSGERFFALVEEVRLLSKARRQGDEGARATLLKRVEGLSLEEAEALVRAFTHYFHLVNLAEERHRVRVNRLRAQAETPENPRPEGFLALARALKERGLSLEEVEAHLNRLELWLTFTAHPTETRRRTLRHHLEKLQEELEAQDRSRLAARVALLYATEEVRKARPTVEDEIKGGLYYLPTTLWQAVPRVVEGLEAALEKVYGRRPRLKSPVRFRSWIGGDRDGNPFVTPEVTAFAARYARQVARERFLLELENLVRDLSLSETKVPVPRGVREGGEGTERFPGEPYRRFFARLYARLEKGEASTEELLRALRVAEEGLASVGLEQVAASFLRPLEARLFAFGLELAPLDLREESGKLLEAAAELLRVGGVHPDFLSLPPEAQEALLTEELRSARPLLPVGHEPQGEALRVALGAFRAWRDKGAHVVSMTHHPGDLLAVFLLAREVGLYRPGAPLPLDVVPLFETLEDLHRAPEVLTRLLQNPVFLAHARGRGGVEIMIGYSDSNKDAGFLAANLALYEAQEALAKVGQSFGLPVFFFHGRGTSTARGGGPAGRAIASLPPRSVGHRIRLTEQGEALADRYSHPELAVRHLEQLLFHFAQAALGEGVEPRPEWREALWQAGEESMRRYRALLAQEGFFPFFEAFTPIREIGELPIASRPVYRHGRVREIRDLRAIPWVMAWTQVRLLLPGWYGLTALEALPLELLRRMYREWPFFATTLENAAMALAKADLGVAELYLRLVPEKLHSLFHSLAQEYQRTVALLESIFQAPLLHNQRTLERQIALRNPYVDPINFVQVELLRRYRAPGGREDEALKKALLLSILGVAAGLRNAG</sequence>
<dbReference type="PROSITE" id="PS00393">
    <property type="entry name" value="PEPCASE_2"/>
    <property type="match status" value="1"/>
</dbReference>
<keyword evidence="13" id="KW-0175">Coiled coil</keyword>
<evidence type="ECO:0000256" key="3">
    <source>
        <dbReference type="ARBA" id="ARBA00008346"/>
    </source>
</evidence>
<dbReference type="PRINTS" id="PR00150">
    <property type="entry name" value="PEPCARBXLASE"/>
</dbReference>
<evidence type="ECO:0000256" key="4">
    <source>
        <dbReference type="ARBA" id="ARBA00012305"/>
    </source>
</evidence>
<dbReference type="SUPFAM" id="SSF51621">
    <property type="entry name" value="Phosphoenolpyruvate/pyruvate domain"/>
    <property type="match status" value="1"/>
</dbReference>
<evidence type="ECO:0000256" key="10">
    <source>
        <dbReference type="HAMAP-Rule" id="MF_00595"/>
    </source>
</evidence>
<evidence type="ECO:0000313" key="15">
    <source>
        <dbReference type="Proteomes" id="UP000724268"/>
    </source>
</evidence>
<dbReference type="PANTHER" id="PTHR30523:SF6">
    <property type="entry name" value="PHOSPHOENOLPYRUVATE CARBOXYLASE"/>
    <property type="match status" value="1"/>
</dbReference>
<keyword evidence="6 10" id="KW-0460">Magnesium</keyword>
<dbReference type="InterPro" id="IPR022805">
    <property type="entry name" value="PEP_COase_bac/pln-type"/>
</dbReference>
<evidence type="ECO:0000256" key="7">
    <source>
        <dbReference type="ARBA" id="ARBA00023239"/>
    </source>
</evidence>